<dbReference type="NCBIfam" id="TIGR02142">
    <property type="entry name" value="modC_ABC"/>
    <property type="match status" value="1"/>
</dbReference>
<dbReference type="Gene3D" id="3.40.50.300">
    <property type="entry name" value="P-loop containing nucleotide triphosphate hydrolases"/>
    <property type="match status" value="1"/>
</dbReference>
<dbReference type="SUPFAM" id="SSF50331">
    <property type="entry name" value="MOP-like"/>
    <property type="match status" value="1"/>
</dbReference>
<evidence type="ECO:0000256" key="10">
    <source>
        <dbReference type="PROSITE-ProRule" id="PRU01213"/>
    </source>
</evidence>
<evidence type="ECO:0000256" key="9">
    <source>
        <dbReference type="ARBA" id="ARBA00023136"/>
    </source>
</evidence>
<dbReference type="EMBL" id="QJJK01000003">
    <property type="protein sequence ID" value="PXW61696.1"/>
    <property type="molecule type" value="Genomic_DNA"/>
</dbReference>
<name>A0A2V3UDV4_9HYPH</name>
<dbReference type="AlphaFoldDB" id="A0A2V3UDV4"/>
<comment type="similarity">
    <text evidence="1">Belongs to the ABC transporter superfamily.</text>
</comment>
<reference evidence="13 14" key="1">
    <citation type="submission" date="2018-05" db="EMBL/GenBank/DDBJ databases">
        <title>Genomic Encyclopedia of Type Strains, Phase IV (KMG-IV): sequencing the most valuable type-strain genomes for metagenomic binning, comparative biology and taxonomic classification.</title>
        <authorList>
            <person name="Goeker M."/>
        </authorList>
    </citation>
    <scope>NUCLEOTIDE SEQUENCE [LARGE SCALE GENOMIC DNA]</scope>
    <source>
        <strain evidence="13 14">DSM 6462</strain>
    </source>
</reference>
<dbReference type="Gene3D" id="2.40.50.100">
    <property type="match status" value="1"/>
</dbReference>
<dbReference type="InterPro" id="IPR017871">
    <property type="entry name" value="ABC_transporter-like_CS"/>
</dbReference>
<dbReference type="InterPro" id="IPR008995">
    <property type="entry name" value="Mo/tungstate-bd_C_term_dom"/>
</dbReference>
<evidence type="ECO:0000256" key="1">
    <source>
        <dbReference type="ARBA" id="ARBA00005417"/>
    </source>
</evidence>
<dbReference type="GO" id="GO:0140359">
    <property type="term" value="F:ABC-type transporter activity"/>
    <property type="evidence" value="ECO:0007669"/>
    <property type="project" value="InterPro"/>
</dbReference>
<evidence type="ECO:0000256" key="8">
    <source>
        <dbReference type="ARBA" id="ARBA00022967"/>
    </source>
</evidence>
<keyword evidence="8" id="KW-1278">Translocase</keyword>
<dbReference type="PROSITE" id="PS51866">
    <property type="entry name" value="MOP"/>
    <property type="match status" value="1"/>
</dbReference>
<proteinExistence type="inferred from homology"/>
<evidence type="ECO:0000256" key="2">
    <source>
        <dbReference type="ARBA" id="ARBA00022448"/>
    </source>
</evidence>
<keyword evidence="6" id="KW-0547">Nucleotide-binding</keyword>
<evidence type="ECO:0000259" key="12">
    <source>
        <dbReference type="PROSITE" id="PS51866"/>
    </source>
</evidence>
<accession>A0A2V3UDV4</accession>
<dbReference type="InterPro" id="IPR027417">
    <property type="entry name" value="P-loop_NTPase"/>
</dbReference>
<dbReference type="GO" id="GO:0016020">
    <property type="term" value="C:membrane"/>
    <property type="evidence" value="ECO:0007669"/>
    <property type="project" value="InterPro"/>
</dbReference>
<dbReference type="GO" id="GO:0016887">
    <property type="term" value="F:ATP hydrolysis activity"/>
    <property type="evidence" value="ECO:0007669"/>
    <property type="project" value="InterPro"/>
</dbReference>
<dbReference type="PANTHER" id="PTHR43514">
    <property type="entry name" value="ABC TRANSPORTER I FAMILY MEMBER 10"/>
    <property type="match status" value="1"/>
</dbReference>
<dbReference type="PANTHER" id="PTHR43514:SF4">
    <property type="entry name" value="ABC TRANSPORTER I FAMILY MEMBER 10"/>
    <property type="match status" value="1"/>
</dbReference>
<sequence length="371" mass="39379">MSIDIDVTHRFGAFRLAARFTGGAGVTALFGRSGSGKTSLINIIGGLLRPDRGRVVIDGVTLVDTDRGIFVPKHRRRLGYVFQEARLFPHMSVRRNLLYGRGFVPAGERVAVEPIVAMLGIGHLLERRPAGLSGGEKQRVAIGRALLASPRLLLMDEPLAALDESRKGEILPYIERLRDEMRLPIVYVSHSVAEVARLATTLVVLNAGEVAAAGPAAEVMQRLDLSPLTGPEGTGAVIDGTVAAQDERYGLTLVATPAGELRIPSVAKPVGAPVRLHIRARDVMLADRRPEGLSALNIIAGVIAEIGSPVGAAVEIRLDCQGVPLVARLTRLSLDRLGLAPGRTVFAVVKAVSFLPEEPGKREGSAADAAD</sequence>
<keyword evidence="9" id="KW-0472">Membrane</keyword>
<keyword evidence="4 10" id="KW-0500">Molybdenum</keyword>
<dbReference type="Proteomes" id="UP000248021">
    <property type="component" value="Unassembled WGS sequence"/>
</dbReference>
<dbReference type="OrthoDB" id="9802264at2"/>
<evidence type="ECO:0000256" key="3">
    <source>
        <dbReference type="ARBA" id="ARBA00022475"/>
    </source>
</evidence>
<feature type="domain" description="Mop" evidence="12">
    <location>
        <begin position="292"/>
        <end position="358"/>
    </location>
</feature>
<evidence type="ECO:0000256" key="6">
    <source>
        <dbReference type="ARBA" id="ARBA00022741"/>
    </source>
</evidence>
<keyword evidence="5" id="KW-0997">Cell inner membrane</keyword>
<evidence type="ECO:0000313" key="13">
    <source>
        <dbReference type="EMBL" id="PXW61696.1"/>
    </source>
</evidence>
<dbReference type="PROSITE" id="PS50893">
    <property type="entry name" value="ABC_TRANSPORTER_2"/>
    <property type="match status" value="1"/>
</dbReference>
<dbReference type="PROSITE" id="PS00211">
    <property type="entry name" value="ABC_TRANSPORTER_1"/>
    <property type="match status" value="1"/>
</dbReference>
<dbReference type="RefSeq" id="WP_110373996.1">
    <property type="nucleotide sequence ID" value="NZ_JAHBRY010000001.1"/>
</dbReference>
<evidence type="ECO:0000256" key="7">
    <source>
        <dbReference type="ARBA" id="ARBA00022840"/>
    </source>
</evidence>
<dbReference type="SMART" id="SM00382">
    <property type="entry name" value="AAA"/>
    <property type="match status" value="1"/>
</dbReference>
<keyword evidence="7 13" id="KW-0067">ATP-binding</keyword>
<evidence type="ECO:0000313" key="14">
    <source>
        <dbReference type="Proteomes" id="UP000248021"/>
    </source>
</evidence>
<dbReference type="InterPro" id="IPR011868">
    <property type="entry name" value="ModC_ABC_ATP-bd"/>
</dbReference>
<dbReference type="SUPFAM" id="SSF52540">
    <property type="entry name" value="P-loop containing nucleoside triphosphate hydrolases"/>
    <property type="match status" value="1"/>
</dbReference>
<dbReference type="InterPro" id="IPR050334">
    <property type="entry name" value="Molybdenum_import_ModC"/>
</dbReference>
<keyword evidence="2" id="KW-0813">Transport</keyword>
<keyword evidence="14" id="KW-1185">Reference proteome</keyword>
<organism evidence="13 14">
    <name type="scientific">Chelatococcus asaccharovorans</name>
    <dbReference type="NCBI Taxonomy" id="28210"/>
    <lineage>
        <taxon>Bacteria</taxon>
        <taxon>Pseudomonadati</taxon>
        <taxon>Pseudomonadota</taxon>
        <taxon>Alphaproteobacteria</taxon>
        <taxon>Hyphomicrobiales</taxon>
        <taxon>Chelatococcaceae</taxon>
        <taxon>Chelatococcus</taxon>
    </lineage>
</organism>
<dbReference type="Pfam" id="PF03459">
    <property type="entry name" value="TOBE"/>
    <property type="match status" value="1"/>
</dbReference>
<evidence type="ECO:0000256" key="4">
    <source>
        <dbReference type="ARBA" id="ARBA00022505"/>
    </source>
</evidence>
<keyword evidence="3" id="KW-1003">Cell membrane</keyword>
<dbReference type="GO" id="GO:0015098">
    <property type="term" value="F:molybdate ion transmembrane transporter activity"/>
    <property type="evidence" value="ECO:0007669"/>
    <property type="project" value="InterPro"/>
</dbReference>
<feature type="domain" description="ABC transporter" evidence="11">
    <location>
        <begin position="2"/>
        <end position="232"/>
    </location>
</feature>
<evidence type="ECO:0000259" key="11">
    <source>
        <dbReference type="PROSITE" id="PS50893"/>
    </source>
</evidence>
<dbReference type="GO" id="GO:0005524">
    <property type="term" value="F:ATP binding"/>
    <property type="evidence" value="ECO:0007669"/>
    <property type="project" value="UniProtKB-KW"/>
</dbReference>
<evidence type="ECO:0000256" key="5">
    <source>
        <dbReference type="ARBA" id="ARBA00022519"/>
    </source>
</evidence>
<dbReference type="InterPro" id="IPR003593">
    <property type="entry name" value="AAA+_ATPase"/>
</dbReference>
<gene>
    <name evidence="13" type="ORF">C7450_103214</name>
</gene>
<dbReference type="Pfam" id="PF00005">
    <property type="entry name" value="ABC_tran"/>
    <property type="match status" value="1"/>
</dbReference>
<dbReference type="InterPro" id="IPR005116">
    <property type="entry name" value="Transp-assoc_OB_typ1"/>
</dbReference>
<comment type="caution">
    <text evidence="13">The sequence shown here is derived from an EMBL/GenBank/DDBJ whole genome shotgun (WGS) entry which is preliminary data.</text>
</comment>
<protein>
    <submittedName>
        <fullName evidence="13">Molybdate transport system ATP-binding protein</fullName>
    </submittedName>
</protein>
<dbReference type="InterPro" id="IPR003439">
    <property type="entry name" value="ABC_transporter-like_ATP-bd"/>
</dbReference>
<dbReference type="InterPro" id="IPR004606">
    <property type="entry name" value="Mop_domain"/>
</dbReference>